<dbReference type="KEGG" id="hlr:HALLA_15985"/>
<protein>
    <submittedName>
        <fullName evidence="2">Uncharacterized protein</fullName>
    </submittedName>
</protein>
<evidence type="ECO:0000256" key="1">
    <source>
        <dbReference type="SAM" id="MobiDB-lite"/>
    </source>
</evidence>
<evidence type="ECO:0000313" key="3">
    <source>
        <dbReference type="Proteomes" id="UP000019024"/>
    </source>
</evidence>
<dbReference type="EMBL" id="CP007055">
    <property type="protein sequence ID" value="AHG01080.1"/>
    <property type="molecule type" value="Genomic_DNA"/>
</dbReference>
<accession>W0JUY7</accession>
<proteinExistence type="predicted"/>
<evidence type="ECO:0000313" key="2">
    <source>
        <dbReference type="EMBL" id="AHG01080.1"/>
    </source>
</evidence>
<sequence>MSTRIEDAERTKLYSSEPDDFADNEGTTILEQSAWPENHRFSVSRRIRDLSNDFTPTTSRSLAGRPSR</sequence>
<dbReference type="AlphaFoldDB" id="W0JUY7"/>
<organism evidence="2 3">
    <name type="scientific">Halostagnicola larsenii XH-48</name>
    <dbReference type="NCBI Taxonomy" id="797299"/>
    <lineage>
        <taxon>Archaea</taxon>
        <taxon>Methanobacteriati</taxon>
        <taxon>Methanobacteriota</taxon>
        <taxon>Stenosarchaea group</taxon>
        <taxon>Halobacteria</taxon>
        <taxon>Halobacteriales</taxon>
        <taxon>Natrialbaceae</taxon>
        <taxon>Halostagnicola</taxon>
    </lineage>
</organism>
<dbReference type="Proteomes" id="UP000019024">
    <property type="component" value="Chromosome"/>
</dbReference>
<feature type="compositionally biased region" description="Basic and acidic residues" evidence="1">
    <location>
        <begin position="1"/>
        <end position="12"/>
    </location>
</feature>
<gene>
    <name evidence="2" type="ORF">HALLA_15985</name>
</gene>
<name>W0JUY7_9EURY</name>
<dbReference type="STRING" id="797299.HALLA_15985"/>
<keyword evidence="3" id="KW-1185">Reference proteome</keyword>
<dbReference type="HOGENOM" id="CLU_2783915_0_0_2"/>
<feature type="region of interest" description="Disordered" evidence="1">
    <location>
        <begin position="1"/>
        <end position="24"/>
    </location>
</feature>
<reference evidence="2 3" key="1">
    <citation type="submission" date="2014-01" db="EMBL/GenBank/DDBJ databases">
        <authorList>
            <consortium name="DOE Joint Genome Institute"/>
            <person name="Anderson I."/>
            <person name="Huntemann M."/>
            <person name="Han J."/>
            <person name="Chen A."/>
            <person name="Kyrpides N."/>
            <person name="Mavromatis K."/>
            <person name="Markowitz V."/>
            <person name="Palaniappan K."/>
            <person name="Ivanova N."/>
            <person name="Schaumberg A."/>
            <person name="Pati A."/>
            <person name="Liolios K."/>
            <person name="Nordberg H.P."/>
            <person name="Cantor M.N."/>
            <person name="Hua S.X."/>
            <person name="Woyke T."/>
        </authorList>
    </citation>
    <scope>NUCLEOTIDE SEQUENCE [LARGE SCALE GENOMIC DNA]</scope>
    <source>
        <strain evidence="2 3">XH-48</strain>
    </source>
</reference>